<dbReference type="Pfam" id="PF00067">
    <property type="entry name" value="p450"/>
    <property type="match status" value="1"/>
</dbReference>
<dbReference type="Gene3D" id="1.10.630.10">
    <property type="entry name" value="Cytochrome P450"/>
    <property type="match status" value="1"/>
</dbReference>
<keyword evidence="9 12" id="KW-0503">Monooxygenase</keyword>
<evidence type="ECO:0000256" key="3">
    <source>
        <dbReference type="ARBA" id="ARBA00022617"/>
    </source>
</evidence>
<dbReference type="GO" id="GO:0004497">
    <property type="term" value="F:monooxygenase activity"/>
    <property type="evidence" value="ECO:0007669"/>
    <property type="project" value="UniProtKB-KW"/>
</dbReference>
<evidence type="ECO:0008006" key="16">
    <source>
        <dbReference type="Google" id="ProtNLM"/>
    </source>
</evidence>
<keyword evidence="3 11" id="KW-0349">Heme</keyword>
<dbReference type="InterPro" id="IPR002401">
    <property type="entry name" value="Cyt_P450_E_grp-I"/>
</dbReference>
<gene>
    <name evidence="14" type="ORF">KP509_08G055600</name>
</gene>
<dbReference type="InterPro" id="IPR050665">
    <property type="entry name" value="Cytochrome_P450_Monooxygen"/>
</dbReference>
<evidence type="ECO:0000256" key="10">
    <source>
        <dbReference type="ARBA" id="ARBA00023136"/>
    </source>
</evidence>
<comment type="cofactor">
    <cofactor evidence="11">
        <name>heme</name>
        <dbReference type="ChEBI" id="CHEBI:30413"/>
    </cofactor>
</comment>
<proteinExistence type="inferred from homology"/>
<keyword evidence="10 13" id="KW-0472">Membrane</keyword>
<dbReference type="InterPro" id="IPR017972">
    <property type="entry name" value="Cyt_P450_CS"/>
</dbReference>
<dbReference type="OrthoDB" id="1470350at2759"/>
<dbReference type="GO" id="GO:0016705">
    <property type="term" value="F:oxidoreductase activity, acting on paired donors, with incorporation or reduction of molecular oxygen"/>
    <property type="evidence" value="ECO:0007669"/>
    <property type="project" value="InterPro"/>
</dbReference>
<comment type="subcellular location">
    <subcellularLocation>
        <location evidence="1">Membrane</location>
    </subcellularLocation>
</comment>
<dbReference type="PROSITE" id="PS00086">
    <property type="entry name" value="CYTOCHROME_P450"/>
    <property type="match status" value="1"/>
</dbReference>
<dbReference type="Proteomes" id="UP000825935">
    <property type="component" value="Chromosome 8"/>
</dbReference>
<keyword evidence="6 13" id="KW-1133">Transmembrane helix</keyword>
<dbReference type="GO" id="GO:0016020">
    <property type="term" value="C:membrane"/>
    <property type="evidence" value="ECO:0007669"/>
    <property type="project" value="UniProtKB-SubCell"/>
</dbReference>
<evidence type="ECO:0000256" key="7">
    <source>
        <dbReference type="ARBA" id="ARBA00023002"/>
    </source>
</evidence>
<organism evidence="14 15">
    <name type="scientific">Ceratopteris richardii</name>
    <name type="common">Triangle waterfern</name>
    <dbReference type="NCBI Taxonomy" id="49495"/>
    <lineage>
        <taxon>Eukaryota</taxon>
        <taxon>Viridiplantae</taxon>
        <taxon>Streptophyta</taxon>
        <taxon>Embryophyta</taxon>
        <taxon>Tracheophyta</taxon>
        <taxon>Polypodiopsida</taxon>
        <taxon>Polypodiidae</taxon>
        <taxon>Polypodiales</taxon>
        <taxon>Pteridineae</taxon>
        <taxon>Pteridaceae</taxon>
        <taxon>Parkerioideae</taxon>
        <taxon>Ceratopteris</taxon>
    </lineage>
</organism>
<dbReference type="OMA" id="MVFDEVC"/>
<evidence type="ECO:0000256" key="1">
    <source>
        <dbReference type="ARBA" id="ARBA00004370"/>
    </source>
</evidence>
<dbReference type="PRINTS" id="PR00385">
    <property type="entry name" value="P450"/>
</dbReference>
<dbReference type="EMBL" id="CM035413">
    <property type="protein sequence ID" value="KAH7431567.1"/>
    <property type="molecule type" value="Genomic_DNA"/>
</dbReference>
<evidence type="ECO:0000256" key="11">
    <source>
        <dbReference type="PIRSR" id="PIRSR602401-1"/>
    </source>
</evidence>
<evidence type="ECO:0000256" key="5">
    <source>
        <dbReference type="ARBA" id="ARBA00022723"/>
    </source>
</evidence>
<accession>A0A8T2U6X0</accession>
<feature type="binding site" description="axial binding residue" evidence="11">
    <location>
        <position position="521"/>
    </location>
    <ligand>
        <name>heme</name>
        <dbReference type="ChEBI" id="CHEBI:30413"/>
    </ligand>
    <ligandPart>
        <name>Fe</name>
        <dbReference type="ChEBI" id="CHEBI:18248"/>
    </ligandPart>
</feature>
<evidence type="ECO:0000256" key="8">
    <source>
        <dbReference type="ARBA" id="ARBA00023004"/>
    </source>
</evidence>
<keyword evidence="8 11" id="KW-0408">Iron</keyword>
<dbReference type="InterPro" id="IPR001128">
    <property type="entry name" value="Cyt_P450"/>
</dbReference>
<comment type="similarity">
    <text evidence="2 12">Belongs to the cytochrome P450 family.</text>
</comment>
<evidence type="ECO:0000256" key="9">
    <source>
        <dbReference type="ARBA" id="ARBA00023033"/>
    </source>
</evidence>
<evidence type="ECO:0000256" key="12">
    <source>
        <dbReference type="RuleBase" id="RU000461"/>
    </source>
</evidence>
<sequence>MVRCPPVGLRLPAAEIVFAAASMAAVLAGAVVAASACLLLFYPFWDRWWRPWQIKRCLRRQGISGPPPRLFSGNLHERNVLRRQATLSHMPYLSHDIVPRLLPDYVQWSKVYGKSFLFWWGAEPRLAVYDLDQIKELLSSKHVHMLGRSELQRRGVAHFIGQGLLMANGQAWSHQRRTVAPAFHSQNLKHQVSHMINCTMEVSQEWSRMLEMKDEIEVEVSDCMSHLAGEIIARTQFSNDYKKGKQIFIKLGELQRLSIKSSNLNHAQRQRVQHLKHQVESMFMEIITSRMSRVFLNPSTQEEKFNETVSSRYGHDFLGLVLAEIDICKQKAMVNLGHPHGCKNIIRRHHMFQNKTGEEELEERIYSSQHLMDECKTFFFTGHETTWLLLTWTFMLLASYPSWQERAREEAIIAMKNTFGLPQFDMLSKLQVLDMILLETLRLYTPATILAREAFTDIKVGNLEIPKGLSVWVPVLAIHHDKDIWGEDANEFKPERFANGVSKSCKHPMAFMPFSFGPRNCVGQNFAMMEAKIVLSLLLSRFSFELSPSYIHAPICILTLQPKYGVPIIVRRIKSDTLSII</sequence>
<comment type="caution">
    <text evidence="14">The sequence shown here is derived from an EMBL/GenBank/DDBJ whole genome shotgun (WGS) entry which is preliminary data.</text>
</comment>
<keyword evidence="5 11" id="KW-0479">Metal-binding</keyword>
<evidence type="ECO:0000256" key="13">
    <source>
        <dbReference type="SAM" id="Phobius"/>
    </source>
</evidence>
<feature type="transmembrane region" description="Helical" evidence="13">
    <location>
        <begin position="16"/>
        <end position="45"/>
    </location>
</feature>
<keyword evidence="7 12" id="KW-0560">Oxidoreductase</keyword>
<keyword evidence="4 13" id="KW-0812">Transmembrane</keyword>
<evidence type="ECO:0000313" key="14">
    <source>
        <dbReference type="EMBL" id="KAH7431567.1"/>
    </source>
</evidence>
<keyword evidence="15" id="KW-1185">Reference proteome</keyword>
<dbReference type="InterPro" id="IPR036396">
    <property type="entry name" value="Cyt_P450_sf"/>
</dbReference>
<name>A0A8T2U6X0_CERRI</name>
<dbReference type="PANTHER" id="PTHR24282">
    <property type="entry name" value="CYTOCHROME P450 FAMILY MEMBER"/>
    <property type="match status" value="1"/>
</dbReference>
<protein>
    <recommendedName>
        <fullName evidence="16">Cytochrome P450</fullName>
    </recommendedName>
</protein>
<reference evidence="14" key="1">
    <citation type="submission" date="2021-08" db="EMBL/GenBank/DDBJ databases">
        <title>WGS assembly of Ceratopteris richardii.</title>
        <authorList>
            <person name="Marchant D.B."/>
            <person name="Chen G."/>
            <person name="Jenkins J."/>
            <person name="Shu S."/>
            <person name="Leebens-Mack J."/>
            <person name="Grimwood J."/>
            <person name="Schmutz J."/>
            <person name="Soltis P."/>
            <person name="Soltis D."/>
            <person name="Chen Z.-H."/>
        </authorList>
    </citation>
    <scope>NUCLEOTIDE SEQUENCE</scope>
    <source>
        <strain evidence="14">Whitten #5841</strain>
        <tissue evidence="14">Leaf</tissue>
    </source>
</reference>
<evidence type="ECO:0000313" key="15">
    <source>
        <dbReference type="Proteomes" id="UP000825935"/>
    </source>
</evidence>
<dbReference type="PRINTS" id="PR00463">
    <property type="entry name" value="EP450I"/>
</dbReference>
<evidence type="ECO:0000256" key="2">
    <source>
        <dbReference type="ARBA" id="ARBA00010617"/>
    </source>
</evidence>
<dbReference type="SUPFAM" id="SSF48264">
    <property type="entry name" value="Cytochrome P450"/>
    <property type="match status" value="1"/>
</dbReference>
<dbReference type="AlphaFoldDB" id="A0A8T2U6X0"/>
<evidence type="ECO:0000256" key="4">
    <source>
        <dbReference type="ARBA" id="ARBA00022692"/>
    </source>
</evidence>
<dbReference type="GO" id="GO:0020037">
    <property type="term" value="F:heme binding"/>
    <property type="evidence" value="ECO:0007669"/>
    <property type="project" value="InterPro"/>
</dbReference>
<dbReference type="PANTHER" id="PTHR24282:SF228">
    <property type="entry name" value="CYTOKININ HYDROXYLASE"/>
    <property type="match status" value="1"/>
</dbReference>
<evidence type="ECO:0000256" key="6">
    <source>
        <dbReference type="ARBA" id="ARBA00022989"/>
    </source>
</evidence>
<dbReference type="GO" id="GO:0005506">
    <property type="term" value="F:iron ion binding"/>
    <property type="evidence" value="ECO:0007669"/>
    <property type="project" value="InterPro"/>
</dbReference>